<dbReference type="EMBL" id="KN847320">
    <property type="protein sequence ID" value="KIW54773.1"/>
    <property type="molecule type" value="Genomic_DNA"/>
</dbReference>
<proteinExistence type="predicted"/>
<dbReference type="RefSeq" id="XP_013315357.1">
    <property type="nucleotide sequence ID" value="XM_013459903.1"/>
</dbReference>
<dbReference type="HOGENOM" id="CLU_1256025_0_0_1"/>
<reference evidence="2 3" key="1">
    <citation type="submission" date="2015-01" db="EMBL/GenBank/DDBJ databases">
        <title>The Genome Sequence of Exophiala xenobiotica CBS118157.</title>
        <authorList>
            <consortium name="The Broad Institute Genomics Platform"/>
            <person name="Cuomo C."/>
            <person name="de Hoog S."/>
            <person name="Gorbushina A."/>
            <person name="Stielow B."/>
            <person name="Teixiera M."/>
            <person name="Abouelleil A."/>
            <person name="Chapman S.B."/>
            <person name="Priest M."/>
            <person name="Young S.K."/>
            <person name="Wortman J."/>
            <person name="Nusbaum C."/>
            <person name="Birren B."/>
        </authorList>
    </citation>
    <scope>NUCLEOTIDE SEQUENCE [LARGE SCALE GENOMIC DNA]</scope>
    <source>
        <strain evidence="2 3">CBS 118157</strain>
    </source>
</reference>
<evidence type="ECO:0000313" key="2">
    <source>
        <dbReference type="EMBL" id="KIW54773.1"/>
    </source>
</evidence>
<evidence type="ECO:0000256" key="1">
    <source>
        <dbReference type="SAM" id="MobiDB-lite"/>
    </source>
</evidence>
<evidence type="ECO:0000313" key="3">
    <source>
        <dbReference type="Proteomes" id="UP000054342"/>
    </source>
</evidence>
<protein>
    <submittedName>
        <fullName evidence="2">Uncharacterized protein</fullName>
    </submittedName>
</protein>
<feature type="compositionally biased region" description="Basic and acidic residues" evidence="1">
    <location>
        <begin position="34"/>
        <end position="49"/>
    </location>
</feature>
<dbReference type="AlphaFoldDB" id="A0A0D2EH70"/>
<feature type="compositionally biased region" description="Low complexity" evidence="1">
    <location>
        <begin position="92"/>
        <end position="110"/>
    </location>
</feature>
<dbReference type="Proteomes" id="UP000054342">
    <property type="component" value="Unassembled WGS sequence"/>
</dbReference>
<sequence length="220" mass="25186">MSGNHSEPAQMAHLEETRAEDEINKLIAVLRDTVQAHEDSASPTPDDKMPTAMPQDMLPQTTNSAHVETHHDSQDSRYREVANDDFEEEWWETCSESDSSSGSDSYSIAKSSEEAEDDDDEMWSISAAEEIHREEMVLMPLARPQLNLFINGHLRRYAMINWQIDCIEAREGWRDLEEQEIQSPENMSLHTGETTVTFAPVDTWGAEREKQNQGPAEHRW</sequence>
<dbReference type="GeneID" id="25329018"/>
<accession>A0A0D2EH70</accession>
<organism evidence="2 3">
    <name type="scientific">Exophiala xenobiotica</name>
    <dbReference type="NCBI Taxonomy" id="348802"/>
    <lineage>
        <taxon>Eukaryota</taxon>
        <taxon>Fungi</taxon>
        <taxon>Dikarya</taxon>
        <taxon>Ascomycota</taxon>
        <taxon>Pezizomycotina</taxon>
        <taxon>Eurotiomycetes</taxon>
        <taxon>Chaetothyriomycetidae</taxon>
        <taxon>Chaetothyriales</taxon>
        <taxon>Herpotrichiellaceae</taxon>
        <taxon>Exophiala</taxon>
    </lineage>
</organism>
<keyword evidence="3" id="KW-1185">Reference proteome</keyword>
<gene>
    <name evidence="2" type="ORF">PV05_07110</name>
</gene>
<feature type="region of interest" description="Disordered" evidence="1">
    <location>
        <begin position="1"/>
        <end position="121"/>
    </location>
</feature>
<feature type="compositionally biased region" description="Basic and acidic residues" evidence="1">
    <location>
        <begin position="67"/>
        <end position="82"/>
    </location>
</feature>
<name>A0A0D2EH70_9EURO</name>
<feature type="compositionally biased region" description="Basic and acidic residues" evidence="1">
    <location>
        <begin position="13"/>
        <end position="24"/>
    </location>
</feature>